<evidence type="ECO:0000259" key="4">
    <source>
        <dbReference type="PROSITE" id="PS50883"/>
    </source>
</evidence>
<accession>A0ABT0SK22</accession>
<dbReference type="Pfam" id="PF00990">
    <property type="entry name" value="GGDEF"/>
    <property type="match status" value="1"/>
</dbReference>
<dbReference type="RefSeq" id="WP_250064701.1">
    <property type="nucleotide sequence ID" value="NZ_JAIKTS010000004.1"/>
</dbReference>
<dbReference type="PROSITE" id="PS50112">
    <property type="entry name" value="PAS"/>
    <property type="match status" value="1"/>
</dbReference>
<dbReference type="SUPFAM" id="SSF55073">
    <property type="entry name" value="Nucleotide cyclase"/>
    <property type="match status" value="1"/>
</dbReference>
<dbReference type="InterPro" id="IPR043128">
    <property type="entry name" value="Rev_trsase/Diguanyl_cyclase"/>
</dbReference>
<dbReference type="SMART" id="SM00052">
    <property type="entry name" value="EAL"/>
    <property type="match status" value="1"/>
</dbReference>
<dbReference type="CDD" id="cd12915">
    <property type="entry name" value="PDC2_DGC_like"/>
    <property type="match status" value="1"/>
</dbReference>
<dbReference type="PANTHER" id="PTHR44757:SF2">
    <property type="entry name" value="BIOFILM ARCHITECTURE MAINTENANCE PROTEIN MBAA"/>
    <property type="match status" value="1"/>
</dbReference>
<evidence type="ECO:0000259" key="3">
    <source>
        <dbReference type="PROSITE" id="PS50113"/>
    </source>
</evidence>
<evidence type="ECO:0000313" key="6">
    <source>
        <dbReference type="EMBL" id="MCL7715310.1"/>
    </source>
</evidence>
<keyword evidence="1" id="KW-0472">Membrane</keyword>
<dbReference type="InterPro" id="IPR029787">
    <property type="entry name" value="Nucleotide_cyclase"/>
</dbReference>
<evidence type="ECO:0000259" key="5">
    <source>
        <dbReference type="PROSITE" id="PS50887"/>
    </source>
</evidence>
<proteinExistence type="predicted"/>
<dbReference type="PROSITE" id="PS50113">
    <property type="entry name" value="PAC"/>
    <property type="match status" value="1"/>
</dbReference>
<dbReference type="Gene3D" id="3.30.70.270">
    <property type="match status" value="1"/>
</dbReference>
<dbReference type="InterPro" id="IPR035919">
    <property type="entry name" value="EAL_sf"/>
</dbReference>
<dbReference type="Proteomes" id="UP001431235">
    <property type="component" value="Unassembled WGS sequence"/>
</dbReference>
<sequence length="967" mass="105492">MSPALRPITAFGVLIALLLAASLVAMLWSDRDGRLQSAQRQSLALATGGERLLRAELATLERALRGVASHGREYRRQSPEQASSLLATSLRVLLERHGDIAAVTVVDDDGAPLSGGRGDPTLRHWTLPQHRVLTGELYVGGLEAVPDGGLVLRTAVPLQPGEWLLARLHLALFERVVGSLDTGDRGLVSVASRHGQLLAHSLDPAAMERSLARPPHLPLASLLADSGGDGIRRVAALNAPRDYPLVVFAGLPYDEIMASWRTHLAVAIGIYLLYLGGFAYLFHNVHRGARRQARLAEALRTGAAELALAHRVGKVGTWSIDGEGRLLNWSALTRRMLALPLRQASLQVFYDHVHAQDRAALQAQVAGALDTGRAVSALFRLRLHDGSHRWLSVQGDRVRRRTPQPRVTGVVTDITERVRSQARVQQAERQFRLVFDRNPAPVWIFDAATLRFLEVNQAAIERYGYSRGEFLAMGLPDIRPQDSHEEILRTLEDVRHGRDASARVHMHRRRDGRRFEVVAHLAWLEFDGRASGLLLAEDVSQRLAYERDLAWRASHHPGTGLLMVQALAERLDSRADPYTVIHVQLRGLQLVTDTLGREAGEEVLQAVVARLGALGLRYGLLAYQPAEDFVLAVTATHEAERALRAVRDTVSEPVRGRDSFHQLEPRIGVAVCPDDGSRADQVLGHAAKAAHAARENGVVVLRFDQALARRHAERLQLAGRIHLAIERNEFELHFQPIRHAASGAPALLEALLRWPQPGGGYIPPADFIQLCEDTGQIIALGRWVIQAAARAGQVLAANGWAGLPVAVNVSAMQLFNTDLAGDFVRAAAACGLPPGALQMELTESSLMRNPAQAMQVLERMNANGFAVALDDFGTGFSSMSYLQHLPLDALKIDRAFVADVERNPRNAAICRALLSLGHGMGLVVVAEGVETQGQLDWLVAHGCDQVQGYLLGRPRPLAELLASLGPA</sequence>
<dbReference type="InterPro" id="IPR000014">
    <property type="entry name" value="PAS"/>
</dbReference>
<keyword evidence="1" id="KW-0812">Transmembrane</keyword>
<organism evidence="6 7">
    <name type="scientific">Stenotrophomonas mori</name>
    <dbReference type="NCBI Taxonomy" id="2871096"/>
    <lineage>
        <taxon>Bacteria</taxon>
        <taxon>Pseudomonadati</taxon>
        <taxon>Pseudomonadota</taxon>
        <taxon>Gammaproteobacteria</taxon>
        <taxon>Lysobacterales</taxon>
        <taxon>Lysobacteraceae</taxon>
        <taxon>Stenotrophomonas</taxon>
    </lineage>
</organism>
<reference evidence="6 7" key="1">
    <citation type="submission" date="2021-08" db="EMBL/GenBank/DDBJ databases">
        <title>Novel members of of the genus Stenotrophomonas from differernt environment.</title>
        <authorList>
            <person name="Deng Y."/>
        </authorList>
    </citation>
    <scope>NUCLEOTIDE SEQUENCE [LARGE SCALE GENOMIC DNA]</scope>
    <source>
        <strain evidence="6 7">CPCC 101365</strain>
    </source>
</reference>
<keyword evidence="7" id="KW-1185">Reference proteome</keyword>
<feature type="domain" description="GGDEF" evidence="5">
    <location>
        <begin position="576"/>
        <end position="706"/>
    </location>
</feature>
<dbReference type="NCBIfam" id="TIGR00229">
    <property type="entry name" value="sensory_box"/>
    <property type="match status" value="2"/>
</dbReference>
<name>A0ABT0SK22_9GAMM</name>
<evidence type="ECO:0000313" key="7">
    <source>
        <dbReference type="Proteomes" id="UP001431235"/>
    </source>
</evidence>
<feature type="domain" description="EAL" evidence="4">
    <location>
        <begin position="714"/>
        <end position="967"/>
    </location>
</feature>
<dbReference type="Gene3D" id="3.30.450.20">
    <property type="entry name" value="PAS domain"/>
    <property type="match status" value="3"/>
</dbReference>
<dbReference type="SMART" id="SM00267">
    <property type="entry name" value="GGDEF"/>
    <property type="match status" value="1"/>
</dbReference>
<dbReference type="PANTHER" id="PTHR44757">
    <property type="entry name" value="DIGUANYLATE CYCLASE DGCP"/>
    <property type="match status" value="1"/>
</dbReference>
<comment type="caution">
    <text evidence="6">The sequence shown here is derived from an EMBL/GenBank/DDBJ whole genome shotgun (WGS) entry which is preliminary data.</text>
</comment>
<dbReference type="Pfam" id="PF13188">
    <property type="entry name" value="PAS_8"/>
    <property type="match status" value="1"/>
</dbReference>
<dbReference type="InterPro" id="IPR001633">
    <property type="entry name" value="EAL_dom"/>
</dbReference>
<dbReference type="Gene3D" id="3.20.20.450">
    <property type="entry name" value="EAL domain"/>
    <property type="match status" value="1"/>
</dbReference>
<feature type="domain" description="PAC" evidence="3">
    <location>
        <begin position="375"/>
        <end position="426"/>
    </location>
</feature>
<feature type="transmembrane region" description="Helical" evidence="1">
    <location>
        <begin position="264"/>
        <end position="282"/>
    </location>
</feature>
<dbReference type="SMART" id="SM00091">
    <property type="entry name" value="PAS"/>
    <property type="match status" value="2"/>
</dbReference>
<dbReference type="InterPro" id="IPR000160">
    <property type="entry name" value="GGDEF_dom"/>
</dbReference>
<keyword evidence="1" id="KW-1133">Transmembrane helix</keyword>
<dbReference type="SUPFAM" id="SSF141868">
    <property type="entry name" value="EAL domain-like"/>
    <property type="match status" value="1"/>
</dbReference>
<evidence type="ECO:0000256" key="1">
    <source>
        <dbReference type="SAM" id="Phobius"/>
    </source>
</evidence>
<dbReference type="PROSITE" id="PS50887">
    <property type="entry name" value="GGDEF"/>
    <property type="match status" value="1"/>
</dbReference>
<gene>
    <name evidence="6" type="ORF">K5L01_11715</name>
</gene>
<evidence type="ECO:0000259" key="2">
    <source>
        <dbReference type="PROSITE" id="PS50112"/>
    </source>
</evidence>
<dbReference type="InterPro" id="IPR035965">
    <property type="entry name" value="PAS-like_dom_sf"/>
</dbReference>
<dbReference type="EMBL" id="JAIKTS010000004">
    <property type="protein sequence ID" value="MCL7715310.1"/>
    <property type="molecule type" value="Genomic_DNA"/>
</dbReference>
<dbReference type="Pfam" id="PF08447">
    <property type="entry name" value="PAS_3"/>
    <property type="match status" value="1"/>
</dbReference>
<dbReference type="SUPFAM" id="SSF55785">
    <property type="entry name" value="PYP-like sensor domain (PAS domain)"/>
    <property type="match status" value="2"/>
</dbReference>
<dbReference type="Pfam" id="PF00563">
    <property type="entry name" value="EAL"/>
    <property type="match status" value="1"/>
</dbReference>
<dbReference type="PROSITE" id="PS50883">
    <property type="entry name" value="EAL"/>
    <property type="match status" value="1"/>
</dbReference>
<dbReference type="InterPro" id="IPR052155">
    <property type="entry name" value="Biofilm_reg_signaling"/>
</dbReference>
<protein>
    <submittedName>
        <fullName evidence="6">EAL domain-containing protein</fullName>
    </submittedName>
</protein>
<dbReference type="InterPro" id="IPR000700">
    <property type="entry name" value="PAS-assoc_C"/>
</dbReference>
<dbReference type="CDD" id="cd00130">
    <property type="entry name" value="PAS"/>
    <property type="match status" value="2"/>
</dbReference>
<dbReference type="CDD" id="cd01948">
    <property type="entry name" value="EAL"/>
    <property type="match status" value="1"/>
</dbReference>
<dbReference type="InterPro" id="IPR013655">
    <property type="entry name" value="PAS_fold_3"/>
</dbReference>
<feature type="domain" description="PAS" evidence="2">
    <location>
        <begin position="427"/>
        <end position="498"/>
    </location>
</feature>